<dbReference type="Gene3D" id="2.30.29.80">
    <property type="match status" value="1"/>
</dbReference>
<dbReference type="PANTHER" id="PTHR40606:SF1">
    <property type="entry name" value="UPF0339 PROTEIN YEGP"/>
    <property type="match status" value="1"/>
</dbReference>
<dbReference type="AlphaFoldDB" id="A0A0R0DZ36"/>
<name>A0A0R0DZ36_9GAMM</name>
<accession>A0A0R0DZ36</accession>
<dbReference type="OrthoDB" id="9802792at2"/>
<gene>
    <name evidence="2" type="ORF">AOT14_31110</name>
</gene>
<dbReference type="EMBL" id="CP012900">
    <property type="protein sequence ID" value="ALJ29458.1"/>
    <property type="molecule type" value="Genomic_DNA"/>
</dbReference>
<dbReference type="PATRIC" id="fig|128780.6.peg.3151"/>
<protein>
    <submittedName>
        <fullName evidence="2">Yegp protein</fullName>
    </submittedName>
</protein>
<evidence type="ECO:0000313" key="2">
    <source>
        <dbReference type="EMBL" id="ALJ29458.1"/>
    </source>
</evidence>
<dbReference type="InterPro" id="IPR010879">
    <property type="entry name" value="DUF1508"/>
</dbReference>
<dbReference type="RefSeq" id="WP_054667735.1">
    <property type="nucleotide sequence ID" value="NZ_CP043570.1"/>
</dbReference>
<sequence>MNGWFELQRSSDDQFHFVLKAGNAEVILGSERYTTRAAAENGIASVRANSADDARYERKTASDGRYHFNLKAANHQVIGSSQLYASQAAREAGINSVKANGQTATVKDKTAG</sequence>
<proteinExistence type="inferred from homology"/>
<dbReference type="PANTHER" id="PTHR40606">
    <property type="match status" value="1"/>
</dbReference>
<dbReference type="KEGG" id="sacz:AOT14_31110"/>
<organism evidence="2 3">
    <name type="scientific">Stenotrophomonas acidaminiphila</name>
    <dbReference type="NCBI Taxonomy" id="128780"/>
    <lineage>
        <taxon>Bacteria</taxon>
        <taxon>Pseudomonadati</taxon>
        <taxon>Pseudomonadota</taxon>
        <taxon>Gammaproteobacteria</taxon>
        <taxon>Lysobacterales</taxon>
        <taxon>Lysobacteraceae</taxon>
        <taxon>Stenotrophomonas</taxon>
    </lineage>
</organism>
<evidence type="ECO:0000313" key="3">
    <source>
        <dbReference type="Proteomes" id="UP000061010"/>
    </source>
</evidence>
<reference evidence="2 3" key="1">
    <citation type="journal article" date="2015" name="Genome Announc.">
        <title>Complete Genome Sequencing of Stenotrophomonas acidaminiphila ZAC14D2_NAIMI4_2, a Multidrug-Resistant Strain Isolated from Sediments of a Polluted River in Mexico, Uncovers New Antibiotic Resistance Genes and a Novel Class-II Lasso Peptide Biosynthesis Gene Cluster.</title>
        <authorList>
            <person name="Vinuesa P."/>
            <person name="Ochoa-Sanchez L.E."/>
        </authorList>
    </citation>
    <scope>NUCLEOTIDE SEQUENCE [LARGE SCALE GENOMIC DNA]</scope>
    <source>
        <strain evidence="2 3">ZAC14D2_NAIMI4_2</strain>
    </source>
</reference>
<dbReference type="Pfam" id="PF07411">
    <property type="entry name" value="DUF1508"/>
    <property type="match status" value="2"/>
</dbReference>
<dbReference type="Proteomes" id="UP000061010">
    <property type="component" value="Chromosome"/>
</dbReference>
<comment type="similarity">
    <text evidence="1">Belongs to the UPF0339 family. Duplicated subfamily.</text>
</comment>
<dbReference type="SUPFAM" id="SSF160113">
    <property type="entry name" value="YegP-like"/>
    <property type="match status" value="2"/>
</dbReference>
<evidence type="ECO:0000256" key="1">
    <source>
        <dbReference type="ARBA" id="ARBA00007576"/>
    </source>
</evidence>
<keyword evidence="3" id="KW-1185">Reference proteome</keyword>
<dbReference type="InterPro" id="IPR036913">
    <property type="entry name" value="YegP-like_sf"/>
</dbReference>
<dbReference type="InterPro" id="IPR051141">
    <property type="entry name" value="UPF0339_domain"/>
</dbReference>